<keyword evidence="1" id="KW-1133">Transmembrane helix</keyword>
<protein>
    <submittedName>
        <fullName evidence="2">Unannotated protein</fullName>
    </submittedName>
</protein>
<dbReference type="EMBL" id="CAEZZJ010000110">
    <property type="protein sequence ID" value="CAB4762317.1"/>
    <property type="molecule type" value="Genomic_DNA"/>
</dbReference>
<dbReference type="AlphaFoldDB" id="A0A6J6UV12"/>
<reference evidence="2" key="1">
    <citation type="submission" date="2020-05" db="EMBL/GenBank/DDBJ databases">
        <authorList>
            <person name="Chiriac C."/>
            <person name="Salcher M."/>
            <person name="Ghai R."/>
            <person name="Kavagutti S V."/>
        </authorList>
    </citation>
    <scope>NUCLEOTIDE SEQUENCE</scope>
</reference>
<dbReference type="InterPro" id="IPR021401">
    <property type="entry name" value="DUF3040"/>
</dbReference>
<feature type="transmembrane region" description="Helical" evidence="1">
    <location>
        <begin position="41"/>
        <end position="61"/>
    </location>
</feature>
<feature type="transmembrane region" description="Helical" evidence="1">
    <location>
        <begin position="67"/>
        <end position="87"/>
    </location>
</feature>
<evidence type="ECO:0000256" key="1">
    <source>
        <dbReference type="SAM" id="Phobius"/>
    </source>
</evidence>
<proteinExistence type="predicted"/>
<name>A0A6J6UV12_9ZZZZ</name>
<dbReference type="Pfam" id="PF11239">
    <property type="entry name" value="DUF3040"/>
    <property type="match status" value="1"/>
</dbReference>
<keyword evidence="1" id="KW-0812">Transmembrane</keyword>
<sequence length="117" mass="12657">MPLSDHEKRLLAEMEAALVADDPRLVSTLNGRARTPKAGRALIGFFAILGGMAVLLAGLIAQVIAVGIVGFLISLVGLVVLVSNLSLGRSEFKSPKGARSNWSSRLEDRWERRNFDN</sequence>
<gene>
    <name evidence="2" type="ORF">UFOPK2852_00858</name>
</gene>
<accession>A0A6J6UV12</accession>
<organism evidence="2">
    <name type="scientific">freshwater metagenome</name>
    <dbReference type="NCBI Taxonomy" id="449393"/>
    <lineage>
        <taxon>unclassified sequences</taxon>
        <taxon>metagenomes</taxon>
        <taxon>ecological metagenomes</taxon>
    </lineage>
</organism>
<keyword evidence="1" id="KW-0472">Membrane</keyword>
<evidence type="ECO:0000313" key="2">
    <source>
        <dbReference type="EMBL" id="CAB4762317.1"/>
    </source>
</evidence>